<comment type="caution">
    <text evidence="8">The sequence shown here is derived from an EMBL/GenBank/DDBJ whole genome shotgun (WGS) entry which is preliminary data.</text>
</comment>
<evidence type="ECO:0000256" key="2">
    <source>
        <dbReference type="ARBA" id="ARBA00001946"/>
    </source>
</evidence>
<reference evidence="8 9" key="1">
    <citation type="submission" date="2020-08" db="EMBL/GenBank/DDBJ databases">
        <title>Genomic Encyclopedia of Type Strains, Phase IV (KMG-IV): sequencing the most valuable type-strain genomes for metagenomic binning, comparative biology and taxonomic classification.</title>
        <authorList>
            <person name="Goeker M."/>
        </authorList>
    </citation>
    <scope>NUCLEOTIDE SEQUENCE [LARGE SCALE GENOMIC DNA]</scope>
    <source>
        <strain evidence="8 9">DSM 102189</strain>
    </source>
</reference>
<dbReference type="InterPro" id="IPR000086">
    <property type="entry name" value="NUDIX_hydrolase_dom"/>
</dbReference>
<proteinExistence type="predicted"/>
<dbReference type="Proteomes" id="UP000538147">
    <property type="component" value="Unassembled WGS sequence"/>
</dbReference>
<organism evidence="8 9">
    <name type="scientific">Polymorphobacter multimanifer</name>
    <dbReference type="NCBI Taxonomy" id="1070431"/>
    <lineage>
        <taxon>Bacteria</taxon>
        <taxon>Pseudomonadati</taxon>
        <taxon>Pseudomonadota</taxon>
        <taxon>Alphaproteobacteria</taxon>
        <taxon>Sphingomonadales</taxon>
        <taxon>Sphingosinicellaceae</taxon>
        <taxon>Polymorphobacter</taxon>
    </lineage>
</organism>
<dbReference type="PANTHER" id="PTHR12318">
    <property type="entry name" value="TESTOSTERONE-REGULATED PROTEIN RP2"/>
    <property type="match status" value="1"/>
</dbReference>
<evidence type="ECO:0000256" key="5">
    <source>
        <dbReference type="ARBA" id="ARBA00022842"/>
    </source>
</evidence>
<keyword evidence="9" id="KW-1185">Reference proteome</keyword>
<sequence length="263" mass="27879">MSQPTIPPTIPAATVILMRDQPQGPPLILMAERAQALAFAGGALVFPGGRVDTADITTARTSGLAHGFETLEDADAAGRITAARETLEETGLLLSSGPAPAAHALAHARQALAEGPDSAEACTYAALLAGLGHHVDAQVFTPFGIWEPPAAAPIKRRFHTRFYIADASANQQSATPDGHEAVALHWLTARQVLDRAATELVFPTRCMLARLAQYQSAAAAIADASNHFIQPEITTRDGTPWITIPENKGYPWTGEPLASVRRE</sequence>
<feature type="domain" description="Nudix hydrolase" evidence="7">
    <location>
        <begin position="8"/>
        <end position="209"/>
    </location>
</feature>
<dbReference type="InterPro" id="IPR015797">
    <property type="entry name" value="NUDIX_hydrolase-like_dom_sf"/>
</dbReference>
<dbReference type="InterPro" id="IPR039121">
    <property type="entry name" value="NUDT19"/>
</dbReference>
<comment type="cofactor">
    <cofactor evidence="2">
        <name>Mg(2+)</name>
        <dbReference type="ChEBI" id="CHEBI:18420"/>
    </cofactor>
</comment>
<dbReference type="SUPFAM" id="SSF55811">
    <property type="entry name" value="Nudix"/>
    <property type="match status" value="1"/>
</dbReference>
<evidence type="ECO:0000256" key="6">
    <source>
        <dbReference type="ARBA" id="ARBA00023211"/>
    </source>
</evidence>
<gene>
    <name evidence="8" type="ORF">FHS79_003367</name>
</gene>
<evidence type="ECO:0000259" key="7">
    <source>
        <dbReference type="PROSITE" id="PS51462"/>
    </source>
</evidence>
<evidence type="ECO:0000256" key="1">
    <source>
        <dbReference type="ARBA" id="ARBA00001936"/>
    </source>
</evidence>
<dbReference type="Gene3D" id="3.90.79.10">
    <property type="entry name" value="Nucleoside Triphosphate Pyrophosphohydrolase"/>
    <property type="match status" value="1"/>
</dbReference>
<protein>
    <submittedName>
        <fullName evidence="8">8-oxo-dGTP pyrophosphatase MutT (NUDIX family)</fullName>
    </submittedName>
</protein>
<dbReference type="CDD" id="cd18870">
    <property type="entry name" value="NUDIX_AcylCoAdiphos_Nudt19"/>
    <property type="match status" value="1"/>
</dbReference>
<keyword evidence="6" id="KW-0464">Manganese</keyword>
<keyword evidence="4" id="KW-0378">Hydrolase</keyword>
<evidence type="ECO:0000256" key="4">
    <source>
        <dbReference type="ARBA" id="ARBA00022801"/>
    </source>
</evidence>
<name>A0A841LAK6_9SPHN</name>
<evidence type="ECO:0000313" key="8">
    <source>
        <dbReference type="EMBL" id="MBB6229166.1"/>
    </source>
</evidence>
<evidence type="ECO:0000256" key="3">
    <source>
        <dbReference type="ARBA" id="ARBA00022723"/>
    </source>
</evidence>
<dbReference type="RefSeq" id="WP_184202653.1">
    <property type="nucleotide sequence ID" value="NZ_JACIIV010000034.1"/>
</dbReference>
<dbReference type="AlphaFoldDB" id="A0A841LAK6"/>
<keyword evidence="3" id="KW-0479">Metal-binding</keyword>
<dbReference type="EMBL" id="JACIIV010000034">
    <property type="protein sequence ID" value="MBB6229166.1"/>
    <property type="molecule type" value="Genomic_DNA"/>
</dbReference>
<dbReference type="GO" id="GO:0016818">
    <property type="term" value="F:hydrolase activity, acting on acid anhydrides, in phosphorus-containing anhydrides"/>
    <property type="evidence" value="ECO:0007669"/>
    <property type="project" value="InterPro"/>
</dbReference>
<dbReference type="PANTHER" id="PTHR12318:SF0">
    <property type="entry name" value="ACYL-COENZYME A DIPHOSPHATASE NUDT19"/>
    <property type="match status" value="1"/>
</dbReference>
<keyword evidence="5" id="KW-0460">Magnesium</keyword>
<comment type="cofactor">
    <cofactor evidence="1">
        <name>Mn(2+)</name>
        <dbReference type="ChEBI" id="CHEBI:29035"/>
    </cofactor>
</comment>
<evidence type="ECO:0000313" key="9">
    <source>
        <dbReference type="Proteomes" id="UP000538147"/>
    </source>
</evidence>
<dbReference type="GO" id="GO:0046872">
    <property type="term" value="F:metal ion binding"/>
    <property type="evidence" value="ECO:0007669"/>
    <property type="project" value="UniProtKB-KW"/>
</dbReference>
<accession>A0A841LAK6</accession>
<dbReference type="PROSITE" id="PS51462">
    <property type="entry name" value="NUDIX"/>
    <property type="match status" value="1"/>
</dbReference>